<protein>
    <recommendedName>
        <fullName evidence="4">HEAT repeat domain-containing protein</fullName>
    </recommendedName>
</protein>
<feature type="signal peptide" evidence="1">
    <location>
        <begin position="1"/>
        <end position="21"/>
    </location>
</feature>
<keyword evidence="3" id="KW-1185">Reference proteome</keyword>
<name>A0ABT6F4W6_9BACT</name>
<accession>A0ABT6F4W6</accession>
<sequence>MKRTFAIVVLLAALGVAAKLAVKPPGGPARPGAPAEAPAGVATAPTISDEDALVARYRDASAEDRALVARTLERYRRNAVAVERSDGLRGLALLDRLDLEALFLHEKHPTEFRRLRDLLGDDAAADLLLHWREYFGLKRADETDRKILIAELEGLSPEQRRLAAKHPNALPLILAEPAGVAELMASAGDDDPTLVDRLVVLSLVSLESGAADLRAALRTLEDHPTLAVDAFRLHGMEGFALVSLYGPVLESLGSAMPLDESLILLRVNTDFVDEQLQTHRPETIARHLAHVKAAGLVKEVGGGPNALRLAVEYGEVGERALAKAGADAADVVYDDFTDPVLRRQAAVALGDHGAMALAMLEKYATDPDFREILRAHGGAVVPPIARADAGPETLAYLQSKERPSFTENLAKTALYLSGDDGQSVIRTIRKDGLARVASLGDSELRFYQFLPLYDMIHLGDVVRRGYAPTTGEAAWALLDACFVVTDVLSLAAIQPGAAVAVEAARSELKAAVRESSRSAGREAVETGVEAAAKAAARESGDLAARRAARWWTVRAAGGVYQVLRRTPEALQRMTLGQLADVARPLCAKAGLRLSSWAPFRLLRDGAEVAFQIPPERGLKYLGAQLAQATVGVVGFHKMEEHLASRRPQPAVESQPLQLIR</sequence>
<dbReference type="RefSeq" id="WP_277858910.1">
    <property type="nucleotide sequence ID" value="NZ_JARRAG010000001.1"/>
</dbReference>
<keyword evidence="1" id="KW-0732">Signal</keyword>
<dbReference type="Proteomes" id="UP001216907">
    <property type="component" value="Unassembled WGS sequence"/>
</dbReference>
<reference evidence="2 3" key="1">
    <citation type="submission" date="2023-03" db="EMBL/GenBank/DDBJ databases">
        <title>Paludisphaera mucosa sp. nov. a novel planctomycete from northern fen.</title>
        <authorList>
            <person name="Ivanova A."/>
        </authorList>
    </citation>
    <scope>NUCLEOTIDE SEQUENCE [LARGE SCALE GENOMIC DNA]</scope>
    <source>
        <strain evidence="2 3">Pla2</strain>
    </source>
</reference>
<proteinExistence type="predicted"/>
<organism evidence="2 3">
    <name type="scientific">Paludisphaera mucosa</name>
    <dbReference type="NCBI Taxonomy" id="3030827"/>
    <lineage>
        <taxon>Bacteria</taxon>
        <taxon>Pseudomonadati</taxon>
        <taxon>Planctomycetota</taxon>
        <taxon>Planctomycetia</taxon>
        <taxon>Isosphaerales</taxon>
        <taxon>Isosphaeraceae</taxon>
        <taxon>Paludisphaera</taxon>
    </lineage>
</organism>
<evidence type="ECO:0000313" key="2">
    <source>
        <dbReference type="EMBL" id="MDG3002546.1"/>
    </source>
</evidence>
<feature type="chain" id="PRO_5047412864" description="HEAT repeat domain-containing protein" evidence="1">
    <location>
        <begin position="22"/>
        <end position="660"/>
    </location>
</feature>
<evidence type="ECO:0008006" key="4">
    <source>
        <dbReference type="Google" id="ProtNLM"/>
    </source>
</evidence>
<dbReference type="EMBL" id="JARRAG010000001">
    <property type="protein sequence ID" value="MDG3002546.1"/>
    <property type="molecule type" value="Genomic_DNA"/>
</dbReference>
<evidence type="ECO:0000256" key="1">
    <source>
        <dbReference type="SAM" id="SignalP"/>
    </source>
</evidence>
<evidence type="ECO:0000313" key="3">
    <source>
        <dbReference type="Proteomes" id="UP001216907"/>
    </source>
</evidence>
<comment type="caution">
    <text evidence="2">The sequence shown here is derived from an EMBL/GenBank/DDBJ whole genome shotgun (WGS) entry which is preliminary data.</text>
</comment>
<gene>
    <name evidence="2" type="ORF">PZE19_01990</name>
</gene>